<feature type="region of interest" description="Disordered" evidence="7">
    <location>
        <begin position="246"/>
        <end position="265"/>
    </location>
</feature>
<sequence>FGHIELAKGVYHVGFIKRVKQILECICLNCGKLKADPRTDPRIADAVRYIRDPKKRLAYIHSICNAIRVCQPDEPENPDEPGQTDEYGQPIQKPQHHGCGHLQPAVRRDGLKIILVSQKSHEDEDDGKTLKTEDRKNLPASAAHVILKKIPDEDLRIMGCSLDEARPEWMILTVLPVPPPAVRPSVAVDGGALRSEDDLTYKLADIIKANQNVRRLEQEGAPAHVVDEFEQLLQYHIATYMDNDLPGQPQALQKSGRPMKSIRAR</sequence>
<reference evidence="9" key="1">
    <citation type="journal article" date="2015" name="Stud. Mycol.">
        <title>Phylogeny of yeasts and related filamentous fungi within Pucciniomycotina determined from multigene sequence analyses.</title>
        <authorList>
            <person name="Wang Q.M."/>
            <person name="Groenewald M."/>
            <person name="Takashima M."/>
            <person name="Theelen B."/>
            <person name="Han P.J."/>
            <person name="Liu X.Z."/>
            <person name="Boekhout T."/>
            <person name="Bai F.Y."/>
        </authorList>
    </citation>
    <scope>NUCLEOTIDE SEQUENCE</scope>
    <source>
        <strain evidence="9">JCM10899</strain>
    </source>
</reference>
<dbReference type="PANTHER" id="PTHR19376:SF37">
    <property type="entry name" value="DNA-DIRECTED RNA POLYMERASE II SUBUNIT RPB1"/>
    <property type="match status" value="1"/>
</dbReference>
<dbReference type="SMART" id="SM00663">
    <property type="entry name" value="RPOLA_N"/>
    <property type="match status" value="1"/>
</dbReference>
<keyword evidence="4 6" id="KW-0548">Nucleotidyltransferase</keyword>
<dbReference type="GO" id="GO:0003899">
    <property type="term" value="F:DNA-directed RNA polymerase activity"/>
    <property type="evidence" value="ECO:0007669"/>
    <property type="project" value="UniProtKB-EC"/>
</dbReference>
<comment type="catalytic activity">
    <reaction evidence="6">
        <text>RNA(n) + a ribonucleoside 5'-triphosphate = RNA(n+1) + diphosphate</text>
        <dbReference type="Rhea" id="RHEA:21248"/>
        <dbReference type="Rhea" id="RHEA-COMP:14527"/>
        <dbReference type="Rhea" id="RHEA-COMP:17342"/>
        <dbReference type="ChEBI" id="CHEBI:33019"/>
        <dbReference type="ChEBI" id="CHEBI:61557"/>
        <dbReference type="ChEBI" id="CHEBI:140395"/>
        <dbReference type="EC" id="2.7.7.6"/>
    </reaction>
</comment>
<evidence type="ECO:0000256" key="3">
    <source>
        <dbReference type="ARBA" id="ARBA00022679"/>
    </source>
</evidence>
<name>A0A140D5L9_9BASI</name>
<feature type="domain" description="RNA polymerase N-terminal" evidence="8">
    <location>
        <begin position="168"/>
        <end position="265"/>
    </location>
</feature>
<dbReference type="FunFam" id="4.10.860.120:FF:000002">
    <property type="entry name" value="DNA-directed RNA polymerase subunit"/>
    <property type="match status" value="1"/>
</dbReference>
<evidence type="ECO:0000259" key="8">
    <source>
        <dbReference type="SMART" id="SM00663"/>
    </source>
</evidence>
<feature type="region of interest" description="Disordered" evidence="7">
    <location>
        <begin position="71"/>
        <end position="102"/>
    </location>
</feature>
<keyword evidence="2 6" id="KW-0240">DNA-directed RNA polymerase</keyword>
<accession>A0A140D5L9</accession>
<evidence type="ECO:0000256" key="5">
    <source>
        <dbReference type="ARBA" id="ARBA00023163"/>
    </source>
</evidence>
<keyword evidence="5 6" id="KW-0804">Transcription</keyword>
<feature type="compositionally biased region" description="Acidic residues" evidence="7">
    <location>
        <begin position="73"/>
        <end position="83"/>
    </location>
</feature>
<keyword evidence="3 6" id="KW-0808">Transferase</keyword>
<gene>
    <name evidence="9" type="primary">rpb1</name>
</gene>
<dbReference type="Gene3D" id="4.10.860.120">
    <property type="entry name" value="RNA polymerase II, clamp domain"/>
    <property type="match status" value="1"/>
</dbReference>
<evidence type="ECO:0000256" key="6">
    <source>
        <dbReference type="RuleBase" id="RU004279"/>
    </source>
</evidence>
<dbReference type="InterPro" id="IPR007080">
    <property type="entry name" value="RNA_pol_Rpb1_1"/>
</dbReference>
<feature type="non-terminal residue" evidence="9">
    <location>
        <position position="1"/>
    </location>
</feature>
<evidence type="ECO:0000256" key="4">
    <source>
        <dbReference type="ARBA" id="ARBA00022695"/>
    </source>
</evidence>
<organism evidence="9">
    <name type="scientific">Cystobasidium calyptogenae</name>
    <dbReference type="NCBI Taxonomy" id="255702"/>
    <lineage>
        <taxon>Eukaryota</taxon>
        <taxon>Fungi</taxon>
        <taxon>Dikarya</taxon>
        <taxon>Basidiomycota</taxon>
        <taxon>Pucciniomycotina</taxon>
        <taxon>Cystobasidiomycetes</taxon>
        <taxon>Cystobasidiales</taxon>
        <taxon>Cystobasidiaceae</taxon>
        <taxon>Cystobasidium</taxon>
    </lineage>
</organism>
<comment type="similarity">
    <text evidence="1 6">Belongs to the RNA polymerase beta' chain family.</text>
</comment>
<evidence type="ECO:0000256" key="1">
    <source>
        <dbReference type="ARBA" id="ARBA00006460"/>
    </source>
</evidence>
<comment type="function">
    <text evidence="6">DNA-dependent RNA polymerase catalyzes the transcription of DNA into RNA using the four ribonucleoside triphosphates as substrates.</text>
</comment>
<feature type="non-terminal residue" evidence="9">
    <location>
        <position position="265"/>
    </location>
</feature>
<dbReference type="PANTHER" id="PTHR19376">
    <property type="entry name" value="DNA-DIRECTED RNA POLYMERASE"/>
    <property type="match status" value="1"/>
</dbReference>
<dbReference type="EMBL" id="KJ708075">
    <property type="protein sequence ID" value="AMK07087.1"/>
    <property type="molecule type" value="Genomic_DNA"/>
</dbReference>
<evidence type="ECO:0000313" key="9">
    <source>
        <dbReference type="EMBL" id="AMK07087.1"/>
    </source>
</evidence>
<dbReference type="InterPro" id="IPR044893">
    <property type="entry name" value="RNA_pol_Rpb1_clamp_domain"/>
</dbReference>
<dbReference type="GO" id="GO:0003677">
    <property type="term" value="F:DNA binding"/>
    <property type="evidence" value="ECO:0007669"/>
    <property type="project" value="InterPro"/>
</dbReference>
<dbReference type="InterPro" id="IPR006592">
    <property type="entry name" value="RNA_pol_N"/>
</dbReference>
<protein>
    <recommendedName>
        <fullName evidence="6">DNA-directed RNA polymerase subunit</fullName>
        <ecNumber evidence="6">2.7.7.6</ecNumber>
    </recommendedName>
</protein>
<evidence type="ECO:0000256" key="7">
    <source>
        <dbReference type="SAM" id="MobiDB-lite"/>
    </source>
</evidence>
<evidence type="ECO:0000256" key="2">
    <source>
        <dbReference type="ARBA" id="ARBA00022478"/>
    </source>
</evidence>
<dbReference type="AlphaFoldDB" id="A0A140D5L9"/>
<dbReference type="SUPFAM" id="SSF64484">
    <property type="entry name" value="beta and beta-prime subunits of DNA dependent RNA-polymerase"/>
    <property type="match status" value="1"/>
</dbReference>
<proteinExistence type="inferred from homology"/>
<dbReference type="GO" id="GO:0005665">
    <property type="term" value="C:RNA polymerase II, core complex"/>
    <property type="evidence" value="ECO:0007669"/>
    <property type="project" value="TreeGrafter"/>
</dbReference>
<dbReference type="EC" id="2.7.7.6" evidence="6"/>
<dbReference type="Pfam" id="PF04997">
    <property type="entry name" value="RNA_pol_Rpb1_1"/>
    <property type="match status" value="1"/>
</dbReference>
<dbReference type="GO" id="GO:0006351">
    <property type="term" value="P:DNA-templated transcription"/>
    <property type="evidence" value="ECO:0007669"/>
    <property type="project" value="InterPro"/>
</dbReference>
<dbReference type="InterPro" id="IPR045867">
    <property type="entry name" value="DNA-dir_RpoC_beta_prime"/>
</dbReference>